<name>A0A444Z2C5_ARAHY</name>
<reference evidence="1 2" key="1">
    <citation type="submission" date="2019-01" db="EMBL/GenBank/DDBJ databases">
        <title>Sequencing of cultivated peanut Arachis hypogaea provides insights into genome evolution and oil improvement.</title>
        <authorList>
            <person name="Chen X."/>
        </authorList>
    </citation>
    <scope>NUCLEOTIDE SEQUENCE [LARGE SCALE GENOMIC DNA]</scope>
    <source>
        <strain evidence="2">cv. Fuhuasheng</strain>
        <tissue evidence="1">Leaves</tissue>
    </source>
</reference>
<keyword evidence="2" id="KW-1185">Reference proteome</keyword>
<protein>
    <recommendedName>
        <fullName evidence="3">Aminotransferase-like plant mobile domain-containing protein</fullName>
    </recommendedName>
</protein>
<comment type="caution">
    <text evidence="1">The sequence shown here is derived from an EMBL/GenBank/DDBJ whole genome shotgun (WGS) entry which is preliminary data.</text>
</comment>
<gene>
    <name evidence="1" type="ORF">Ahy_B05g075942</name>
</gene>
<evidence type="ECO:0008006" key="3">
    <source>
        <dbReference type="Google" id="ProtNLM"/>
    </source>
</evidence>
<evidence type="ECO:0000313" key="1">
    <source>
        <dbReference type="EMBL" id="RYR08315.1"/>
    </source>
</evidence>
<evidence type="ECO:0000313" key="2">
    <source>
        <dbReference type="Proteomes" id="UP000289738"/>
    </source>
</evidence>
<dbReference type="AlphaFoldDB" id="A0A444Z2C5"/>
<organism evidence="1 2">
    <name type="scientific">Arachis hypogaea</name>
    <name type="common">Peanut</name>
    <dbReference type="NCBI Taxonomy" id="3818"/>
    <lineage>
        <taxon>Eukaryota</taxon>
        <taxon>Viridiplantae</taxon>
        <taxon>Streptophyta</taxon>
        <taxon>Embryophyta</taxon>
        <taxon>Tracheophyta</taxon>
        <taxon>Spermatophyta</taxon>
        <taxon>Magnoliopsida</taxon>
        <taxon>eudicotyledons</taxon>
        <taxon>Gunneridae</taxon>
        <taxon>Pentapetalae</taxon>
        <taxon>rosids</taxon>
        <taxon>fabids</taxon>
        <taxon>Fabales</taxon>
        <taxon>Fabaceae</taxon>
        <taxon>Papilionoideae</taxon>
        <taxon>50 kb inversion clade</taxon>
        <taxon>dalbergioids sensu lato</taxon>
        <taxon>Dalbergieae</taxon>
        <taxon>Pterocarpus clade</taxon>
        <taxon>Arachis</taxon>
    </lineage>
</organism>
<sequence length="136" mass="14542">MAEAGFSDTVPLSDFTFNNSLILALVERWYPEMHTFHLLWGEVVRHGDVGYGRADAWCQATGGGTAGCAEEGVLYAEARVAAGSCPPDALDRRPGAPPTARQVLYYVTYQSVSDDKQVQQLGAHTVATASPGLRGV</sequence>
<dbReference type="Proteomes" id="UP000289738">
    <property type="component" value="Chromosome B05"/>
</dbReference>
<proteinExistence type="predicted"/>
<dbReference type="EMBL" id="SDMP01000015">
    <property type="protein sequence ID" value="RYR08315.1"/>
    <property type="molecule type" value="Genomic_DNA"/>
</dbReference>
<accession>A0A444Z2C5</accession>